<name>A0A979F921_ICTPU</name>
<evidence type="ECO:0000256" key="5">
    <source>
        <dbReference type="ARBA" id="ARBA00022475"/>
    </source>
</evidence>
<dbReference type="SUPFAM" id="SSF103473">
    <property type="entry name" value="MFS general substrate transporter"/>
    <property type="match status" value="1"/>
</dbReference>
<feature type="transmembrane region" description="Helical" evidence="16">
    <location>
        <begin position="513"/>
        <end position="533"/>
    </location>
</feature>
<dbReference type="GeneTree" id="ENSGT00940000153576"/>
<feature type="transmembrane region" description="Helical" evidence="16">
    <location>
        <begin position="12"/>
        <end position="39"/>
    </location>
</feature>
<feature type="transmembrane region" description="Helical" evidence="16">
    <location>
        <begin position="146"/>
        <end position="163"/>
    </location>
</feature>
<evidence type="ECO:0000256" key="2">
    <source>
        <dbReference type="ARBA" id="ARBA00004651"/>
    </source>
</evidence>
<dbReference type="GO" id="GO:0016323">
    <property type="term" value="C:basolateral plasma membrane"/>
    <property type="evidence" value="ECO:0007669"/>
    <property type="project" value="UniProtKB-SubCell"/>
</dbReference>
<keyword evidence="8 16" id="KW-0472">Membrane</keyword>
<dbReference type="GeneID" id="108277386"/>
<evidence type="ECO:0000256" key="3">
    <source>
        <dbReference type="ARBA" id="ARBA00006595"/>
    </source>
</evidence>
<evidence type="ECO:0000256" key="15">
    <source>
        <dbReference type="ARBA" id="ARBA00036887"/>
    </source>
</evidence>
<dbReference type="AlphaFoldDB" id="A0A979F921"/>
<evidence type="ECO:0000313" key="18">
    <source>
        <dbReference type="RefSeq" id="XP_047016595.1"/>
    </source>
</evidence>
<dbReference type="InterPro" id="IPR011701">
    <property type="entry name" value="MFS"/>
</dbReference>
<organism evidence="17 18">
    <name type="scientific">Ictalurus punctatus</name>
    <name type="common">Channel catfish</name>
    <name type="synonym">Silurus punctatus</name>
    <dbReference type="NCBI Taxonomy" id="7998"/>
    <lineage>
        <taxon>Eukaryota</taxon>
        <taxon>Metazoa</taxon>
        <taxon>Chordata</taxon>
        <taxon>Craniata</taxon>
        <taxon>Vertebrata</taxon>
        <taxon>Euteleostomi</taxon>
        <taxon>Actinopterygii</taxon>
        <taxon>Neopterygii</taxon>
        <taxon>Teleostei</taxon>
        <taxon>Ostariophysi</taxon>
        <taxon>Siluriformes</taxon>
        <taxon>Ictaluridae</taxon>
        <taxon>Ictalurus</taxon>
    </lineage>
</organism>
<dbReference type="Proteomes" id="UP000221080">
    <property type="component" value="Chromosome 16"/>
</dbReference>
<sequence>MAPTLSTAFARRWWMAVTAIIENLLFSAVLLGWGSLLIMLKSEGFYSYLCTDHTNSTTFNISTKAVAPPAAVEEDYIYEDFPHGNEVEIVPLKPVDEPLHLNGWLICKEQDEMLNLAFTVGSFLLSAIALPLGIVMDKYGPRKLRLTGSACFGLSCLLIAYGASNPKELSVLIFIALIFNGFGGMCMTFTSLTLPNMFGDLRSTFISLMIGSYASSAVTFPGVKVIYDLGVNFITILVVWAVCAGLVFLNCFLNWPLESFPGPEDMDYTVKIKFSWLGFDHKITGKEFYKQVTTVGKRLSTNNSPTQKELANTEGHKLCLSTMDLEVQCEPKDESQSFMQSIFSPLFLLSLVTMCVTQLRLIFYMGAMNSILESMSHGDLDTVERMELVSLYSSIFGVMQLLCLLTTPVIGQIMDWKLKDCDDETDMKDASKDEPQPKRRDRKIQKITNATRAFALTNFILVGFGITCLIPILQLQMLSFVLHTIVRGFIHSAVGGLYAAVYPSSQFGTLTGMQSLISALFALLQQPLFMAMMGPLEGNPLWVDVGLLVLSMFGFLLPLYLLCFRKNLHQKRKEKENEAKIYIKINGSDKTEAFV</sequence>
<evidence type="ECO:0000313" key="17">
    <source>
        <dbReference type="Proteomes" id="UP000221080"/>
    </source>
</evidence>
<evidence type="ECO:0000256" key="12">
    <source>
        <dbReference type="ARBA" id="ARBA00036466"/>
    </source>
</evidence>
<feature type="transmembrane region" description="Helical" evidence="16">
    <location>
        <begin position="113"/>
        <end position="134"/>
    </location>
</feature>
<dbReference type="Gene3D" id="1.20.1250.20">
    <property type="entry name" value="MFS general substrate transporter like domains"/>
    <property type="match status" value="1"/>
</dbReference>
<dbReference type="PANTHER" id="PTHR20766">
    <property type="entry name" value="LARGE NEUTRAL AMINO ACIDS TRANSPORTER SMALL SUBUNIT 4-LIKE ISOFORM X1"/>
    <property type="match status" value="1"/>
</dbReference>
<dbReference type="RefSeq" id="XP_053542995.1">
    <property type="nucleotide sequence ID" value="XM_053687020.1"/>
</dbReference>
<comment type="subcellular location">
    <subcellularLocation>
        <location evidence="1">Basolateral cell membrane</location>
    </subcellularLocation>
    <subcellularLocation>
        <location evidence="2">Cell membrane</location>
        <topology evidence="2">Multi-pass membrane protein</topology>
    </subcellularLocation>
</comment>
<dbReference type="GO" id="GO:0015179">
    <property type="term" value="F:L-amino acid transmembrane transporter activity"/>
    <property type="evidence" value="ECO:0007669"/>
    <property type="project" value="TreeGrafter"/>
</dbReference>
<evidence type="ECO:0000256" key="7">
    <source>
        <dbReference type="ARBA" id="ARBA00022989"/>
    </source>
</evidence>
<dbReference type="OrthoDB" id="330047at2759"/>
<dbReference type="RefSeq" id="XP_047016595.1">
    <property type="nucleotide sequence ID" value="XM_047160639.2"/>
</dbReference>
<feature type="transmembrane region" description="Helical" evidence="16">
    <location>
        <begin position="480"/>
        <end position="501"/>
    </location>
</feature>
<reference evidence="17" key="1">
    <citation type="journal article" date="2016" name="Nat. Commun.">
        <title>The channel catfish genome sequence provides insights into the evolution of scale formation in teleosts.</title>
        <authorList>
            <person name="Liu Z."/>
            <person name="Liu S."/>
            <person name="Yao J."/>
            <person name="Bao L."/>
            <person name="Zhang J."/>
            <person name="Li Y."/>
            <person name="Jiang C."/>
            <person name="Sun L."/>
            <person name="Wang R."/>
            <person name="Zhang Y."/>
            <person name="Zhou T."/>
            <person name="Zeng Q."/>
            <person name="Fu Q."/>
            <person name="Gao S."/>
            <person name="Li N."/>
            <person name="Koren S."/>
            <person name="Jiang Y."/>
            <person name="Zimin A."/>
            <person name="Xu P."/>
            <person name="Phillippy A.M."/>
            <person name="Geng X."/>
            <person name="Song L."/>
            <person name="Sun F."/>
            <person name="Li C."/>
            <person name="Wang X."/>
            <person name="Chen A."/>
            <person name="Jin Y."/>
            <person name="Yuan Z."/>
            <person name="Yang Y."/>
            <person name="Tan S."/>
            <person name="Peatman E."/>
            <person name="Lu J."/>
            <person name="Qin Z."/>
            <person name="Dunham R."/>
            <person name="Li Z."/>
            <person name="Sonstegard T."/>
            <person name="Feng J."/>
            <person name="Danzmann R.G."/>
            <person name="Schroeder S."/>
            <person name="Scheffler B."/>
            <person name="Duke M.V."/>
            <person name="Ballard L."/>
            <person name="Kucuktas H."/>
            <person name="Kaltenboeck L."/>
            <person name="Liu H."/>
            <person name="Armbruster J."/>
            <person name="Xie Y."/>
            <person name="Kirby M.L."/>
            <person name="Tian Y."/>
            <person name="Flanagan M.E."/>
            <person name="Mu W."/>
            <person name="Waldbieser G.C."/>
        </authorList>
    </citation>
    <scope>NUCLEOTIDE SEQUENCE [LARGE SCALE GENOMIC DNA]</scope>
    <source>
        <strain evidence="17">SDA103</strain>
    </source>
</reference>
<evidence type="ECO:0000256" key="6">
    <source>
        <dbReference type="ARBA" id="ARBA00022692"/>
    </source>
</evidence>
<evidence type="ECO:0000256" key="16">
    <source>
        <dbReference type="SAM" id="Phobius"/>
    </source>
</evidence>
<evidence type="ECO:0000256" key="8">
    <source>
        <dbReference type="ARBA" id="ARBA00023136"/>
    </source>
</evidence>
<dbReference type="InterPro" id="IPR036259">
    <property type="entry name" value="MFS_trans_sf"/>
</dbReference>
<evidence type="ECO:0000256" key="4">
    <source>
        <dbReference type="ARBA" id="ARBA00020691"/>
    </source>
</evidence>
<reference evidence="18 19" key="2">
    <citation type="submission" date="2025-04" db="UniProtKB">
        <authorList>
            <consortium name="RefSeq"/>
        </authorList>
    </citation>
    <scope>IDENTIFICATION</scope>
    <source>
        <tissue evidence="18 19">Blood</tissue>
    </source>
</reference>
<accession>A0A979F921</accession>
<dbReference type="GO" id="GO:0015175">
    <property type="term" value="F:neutral L-amino acid transmembrane transporter activity"/>
    <property type="evidence" value="ECO:0007669"/>
    <property type="project" value="TreeGrafter"/>
</dbReference>
<feature type="transmembrane region" description="Helical" evidence="16">
    <location>
        <begin position="388"/>
        <end position="410"/>
    </location>
</feature>
<dbReference type="PANTHER" id="PTHR20766:SF2">
    <property type="entry name" value="LARGE NEUTRAL AMINO ACIDS TRANSPORTER SMALL SUBUNIT 4"/>
    <property type="match status" value="1"/>
</dbReference>
<dbReference type="Pfam" id="PF07690">
    <property type="entry name" value="MFS_1"/>
    <property type="match status" value="1"/>
</dbReference>
<feature type="transmembrane region" description="Helical" evidence="16">
    <location>
        <begin position="169"/>
        <end position="194"/>
    </location>
</feature>
<gene>
    <name evidence="18 19" type="primary">slc43a2b</name>
</gene>
<keyword evidence="6 16" id="KW-0812">Transmembrane</keyword>
<comment type="catalytic activity">
    <reaction evidence="13">
        <text>L-methionine(in) = L-methionine(out)</text>
        <dbReference type="Rhea" id="RHEA:70939"/>
        <dbReference type="ChEBI" id="CHEBI:57844"/>
    </reaction>
</comment>
<keyword evidence="17" id="KW-1185">Reference proteome</keyword>
<keyword evidence="5" id="KW-1003">Cell membrane</keyword>
<evidence type="ECO:0000256" key="13">
    <source>
        <dbReference type="ARBA" id="ARBA00036530"/>
    </source>
</evidence>
<dbReference type="CTD" id="494042"/>
<comment type="catalytic activity">
    <reaction evidence="12">
        <text>L-phenylalanine(in) = L-phenylalanine(out)</text>
        <dbReference type="Rhea" id="RHEA:27950"/>
        <dbReference type="ChEBI" id="CHEBI:58095"/>
    </reaction>
</comment>
<keyword evidence="9" id="KW-0325">Glycoprotein</keyword>
<evidence type="ECO:0000256" key="14">
    <source>
        <dbReference type="ARBA" id="ARBA00036777"/>
    </source>
</evidence>
<feature type="transmembrane region" description="Helical" evidence="16">
    <location>
        <begin position="545"/>
        <end position="564"/>
    </location>
</feature>
<comment type="similarity">
    <text evidence="3">Belongs to the SLC43A transporter (TC 2.A.1.44) family.</text>
</comment>
<evidence type="ECO:0000256" key="10">
    <source>
        <dbReference type="ARBA" id="ARBA00030359"/>
    </source>
</evidence>
<keyword evidence="7 16" id="KW-1133">Transmembrane helix</keyword>
<comment type="catalytic activity">
    <reaction evidence="15">
        <text>L-leucine(in) = L-leucine(out)</text>
        <dbReference type="Rhea" id="RHEA:73011"/>
        <dbReference type="ChEBI" id="CHEBI:57427"/>
    </reaction>
</comment>
<feature type="transmembrane region" description="Helical" evidence="16">
    <location>
        <begin position="233"/>
        <end position="253"/>
    </location>
</feature>
<proteinExistence type="inferred from homology"/>
<evidence type="ECO:0000256" key="11">
    <source>
        <dbReference type="ARBA" id="ARBA00033167"/>
    </source>
</evidence>
<comment type="catalytic activity">
    <reaction evidence="14">
        <text>L-isoleucine(in) = L-isoleucine(out)</text>
        <dbReference type="Rhea" id="RHEA:70943"/>
        <dbReference type="ChEBI" id="CHEBI:58045"/>
    </reaction>
</comment>
<evidence type="ECO:0000313" key="19">
    <source>
        <dbReference type="RefSeq" id="XP_053542995.1"/>
    </source>
</evidence>
<evidence type="ECO:0000256" key="9">
    <source>
        <dbReference type="ARBA" id="ARBA00023180"/>
    </source>
</evidence>
<feature type="transmembrane region" description="Helical" evidence="16">
    <location>
        <begin position="453"/>
        <end position="474"/>
    </location>
</feature>
<protein>
    <recommendedName>
        <fullName evidence="4">Large neutral amino acids transporter small subunit 4</fullName>
    </recommendedName>
    <alternativeName>
        <fullName evidence="11">L-type amino acid transporter 4</fullName>
    </alternativeName>
    <alternativeName>
        <fullName evidence="10">Solute carrier family 43 member 2</fullName>
    </alternativeName>
</protein>
<feature type="transmembrane region" description="Helical" evidence="16">
    <location>
        <begin position="346"/>
        <end position="368"/>
    </location>
</feature>
<evidence type="ECO:0000256" key="1">
    <source>
        <dbReference type="ARBA" id="ARBA00004187"/>
    </source>
</evidence>